<reference evidence="3" key="1">
    <citation type="journal article" date="2014" name="Int. J. Syst. Evol. Microbiol.">
        <title>Complete genome sequence of Corynebacterium casei LMG S-19264T (=DSM 44701T), isolated from a smear-ripened cheese.</title>
        <authorList>
            <consortium name="US DOE Joint Genome Institute (JGI-PGF)"/>
            <person name="Walter F."/>
            <person name="Albersmeier A."/>
            <person name="Kalinowski J."/>
            <person name="Ruckert C."/>
        </authorList>
    </citation>
    <scope>NUCLEOTIDE SEQUENCE</scope>
    <source>
        <strain evidence="3">JCM 3346</strain>
    </source>
</reference>
<protein>
    <submittedName>
        <fullName evidence="3">MerR family transcriptional regulator</fullName>
    </submittedName>
</protein>
<dbReference type="GO" id="GO:0003700">
    <property type="term" value="F:DNA-binding transcription factor activity"/>
    <property type="evidence" value="ECO:0007669"/>
    <property type="project" value="InterPro"/>
</dbReference>
<feature type="domain" description="HTH merR-type" evidence="2">
    <location>
        <begin position="1"/>
        <end position="69"/>
    </location>
</feature>
<accession>A0A918CKY9</accession>
<name>A0A918CKY9_AGRME</name>
<dbReference type="Proteomes" id="UP000610303">
    <property type="component" value="Unassembled WGS sequence"/>
</dbReference>
<dbReference type="Pfam" id="PF13411">
    <property type="entry name" value="MerR_1"/>
    <property type="match status" value="1"/>
</dbReference>
<dbReference type="InterPro" id="IPR009061">
    <property type="entry name" value="DNA-bd_dom_put_sf"/>
</dbReference>
<dbReference type="PRINTS" id="PR00040">
    <property type="entry name" value="HTHMERR"/>
</dbReference>
<evidence type="ECO:0000256" key="1">
    <source>
        <dbReference type="ARBA" id="ARBA00023125"/>
    </source>
</evidence>
<dbReference type="InterPro" id="IPR047057">
    <property type="entry name" value="MerR_fam"/>
</dbReference>
<dbReference type="EMBL" id="BMRJ01000002">
    <property type="protein sequence ID" value="GGR27327.1"/>
    <property type="molecule type" value="Genomic_DNA"/>
</dbReference>
<dbReference type="SMART" id="SM00422">
    <property type="entry name" value="HTH_MERR"/>
    <property type="match status" value="1"/>
</dbReference>
<sequence length="257" mass="28457">MRSGELARLAGVTVRALRHYHQIGVVAEPARSVNGYREYDVHDLIRVLRIKRMASLGIPLDQMPELLDDTRNGGELLDELDAELAGQIDRLTRQRDLIAQLRNHDASPDLPPELAPFLTVLASAGMPPELARFDRDQSVLLAHLVGTDGLPHLAQFYERLSDPRLLPVVAAVSERFAKLGPDSTEHDFAELTEGIMTTIAPVVEDFATSDPPVDLSAAVEIFAGYATDLLNEQQRLALAELERRLGDRRKTWASCRA</sequence>
<evidence type="ECO:0000313" key="3">
    <source>
        <dbReference type="EMBL" id="GGR27327.1"/>
    </source>
</evidence>
<organism evidence="3 4">
    <name type="scientific">Agromyces mediolanus</name>
    <name type="common">Corynebacterium mediolanum</name>
    <dbReference type="NCBI Taxonomy" id="41986"/>
    <lineage>
        <taxon>Bacteria</taxon>
        <taxon>Bacillati</taxon>
        <taxon>Actinomycetota</taxon>
        <taxon>Actinomycetes</taxon>
        <taxon>Micrococcales</taxon>
        <taxon>Microbacteriaceae</taxon>
        <taxon>Agromyces</taxon>
    </lineage>
</organism>
<dbReference type="RefSeq" id="WP_189085326.1">
    <property type="nucleotide sequence ID" value="NZ_BMRJ01000002.1"/>
</dbReference>
<proteinExistence type="predicted"/>
<evidence type="ECO:0000313" key="4">
    <source>
        <dbReference type="Proteomes" id="UP000610303"/>
    </source>
</evidence>
<gene>
    <name evidence="3" type="ORF">GCM10010196_21130</name>
</gene>
<keyword evidence="4" id="KW-1185">Reference proteome</keyword>
<dbReference type="PANTHER" id="PTHR30204:SF93">
    <property type="entry name" value="HTH MERR-TYPE DOMAIN-CONTAINING PROTEIN"/>
    <property type="match status" value="1"/>
</dbReference>
<dbReference type="CDD" id="cd00592">
    <property type="entry name" value="HTH_MerR-like"/>
    <property type="match status" value="1"/>
</dbReference>
<dbReference type="AlphaFoldDB" id="A0A918CKY9"/>
<comment type="caution">
    <text evidence="3">The sequence shown here is derived from an EMBL/GenBank/DDBJ whole genome shotgun (WGS) entry which is preliminary data.</text>
</comment>
<reference evidence="3" key="2">
    <citation type="submission" date="2020-09" db="EMBL/GenBank/DDBJ databases">
        <authorList>
            <person name="Sun Q."/>
            <person name="Ohkuma M."/>
        </authorList>
    </citation>
    <scope>NUCLEOTIDE SEQUENCE</scope>
    <source>
        <strain evidence="3">JCM 3346</strain>
    </source>
</reference>
<dbReference type="Gene3D" id="1.10.1660.10">
    <property type="match status" value="1"/>
</dbReference>
<keyword evidence="1" id="KW-0238">DNA-binding</keyword>
<dbReference type="GO" id="GO:0003677">
    <property type="term" value="F:DNA binding"/>
    <property type="evidence" value="ECO:0007669"/>
    <property type="project" value="UniProtKB-KW"/>
</dbReference>
<dbReference type="PANTHER" id="PTHR30204">
    <property type="entry name" value="REDOX-CYCLING DRUG-SENSING TRANSCRIPTIONAL ACTIVATOR SOXR"/>
    <property type="match status" value="1"/>
</dbReference>
<dbReference type="InterPro" id="IPR000551">
    <property type="entry name" value="MerR-type_HTH_dom"/>
</dbReference>
<dbReference type="PROSITE" id="PS50937">
    <property type="entry name" value="HTH_MERR_2"/>
    <property type="match status" value="1"/>
</dbReference>
<dbReference type="SUPFAM" id="SSF46955">
    <property type="entry name" value="Putative DNA-binding domain"/>
    <property type="match status" value="1"/>
</dbReference>
<evidence type="ECO:0000259" key="2">
    <source>
        <dbReference type="PROSITE" id="PS50937"/>
    </source>
</evidence>